<organism evidence="1 2">
    <name type="scientific">Croceicoccus naphthovorans</name>
    <dbReference type="NCBI Taxonomy" id="1348774"/>
    <lineage>
        <taxon>Bacteria</taxon>
        <taxon>Pseudomonadati</taxon>
        <taxon>Pseudomonadota</taxon>
        <taxon>Alphaproteobacteria</taxon>
        <taxon>Sphingomonadales</taxon>
        <taxon>Erythrobacteraceae</taxon>
        <taxon>Croceicoccus</taxon>
    </lineage>
</organism>
<dbReference type="KEGG" id="cna:AB433_07670"/>
<gene>
    <name evidence="1" type="ORF">AB433_07670</name>
</gene>
<reference evidence="1 2" key="1">
    <citation type="submission" date="2015-06" db="EMBL/GenBank/DDBJ databases">
        <authorList>
            <person name="Zeng Y."/>
            <person name="Huang Y."/>
        </authorList>
    </citation>
    <scope>NUCLEOTIDE SEQUENCE [LARGE SCALE GENOMIC DNA]</scope>
    <source>
        <strain evidence="1 2">PQ-2</strain>
    </source>
</reference>
<dbReference type="AlphaFoldDB" id="A0A0G3XEB2"/>
<dbReference type="EMBL" id="CP011770">
    <property type="protein sequence ID" value="AKM09890.1"/>
    <property type="molecule type" value="Genomic_DNA"/>
</dbReference>
<dbReference type="PATRIC" id="fig|1348774.3.peg.1608"/>
<keyword evidence="2" id="KW-1185">Reference proteome</keyword>
<protein>
    <submittedName>
        <fullName evidence="1">Uncharacterized protein</fullName>
    </submittedName>
</protein>
<name>A0A0G3XEB2_9SPHN</name>
<evidence type="ECO:0000313" key="2">
    <source>
        <dbReference type="Proteomes" id="UP000035287"/>
    </source>
</evidence>
<dbReference type="Proteomes" id="UP000035287">
    <property type="component" value="Chromosome"/>
</dbReference>
<dbReference type="RefSeq" id="WP_047820574.1">
    <property type="nucleotide sequence ID" value="NZ_CP011770.1"/>
</dbReference>
<evidence type="ECO:0000313" key="1">
    <source>
        <dbReference type="EMBL" id="AKM09890.1"/>
    </source>
</evidence>
<proteinExistence type="predicted"/>
<sequence length="75" mass="8384">MKFTVEDLIRLLMMVGPIIAQTKEFIERFELLISAQGPEDQAKLREAREVLIVENDAGHDRLQAMLAEAADTGGE</sequence>
<accession>A0A0G3XEB2</accession>
<dbReference type="STRING" id="1348774.AB433_07670"/>